<dbReference type="EMBL" id="RZHD01000004">
    <property type="protein sequence ID" value="RUR47815.1"/>
    <property type="molecule type" value="Genomic_DNA"/>
</dbReference>
<reference evidence="7 8" key="1">
    <citation type="submission" date="2018-12" db="EMBL/GenBank/DDBJ databases">
        <title>three novel Halomonas strain isolated from plants.</title>
        <authorList>
            <person name="Sun C."/>
        </authorList>
    </citation>
    <scope>NUCLEOTIDE SEQUENCE [LARGE SCALE GENOMIC DNA]</scope>
    <source>
        <strain evidence="7 8">RC</strain>
    </source>
</reference>
<dbReference type="Pfam" id="PF13627">
    <property type="entry name" value="LptM_cons"/>
    <property type="match status" value="1"/>
</dbReference>
<accession>A0A3S0YKT9</accession>
<evidence type="ECO:0000256" key="5">
    <source>
        <dbReference type="ARBA" id="ARBA00023237"/>
    </source>
</evidence>
<evidence type="ECO:0000256" key="6">
    <source>
        <dbReference type="ARBA" id="ARBA00023288"/>
    </source>
</evidence>
<keyword evidence="4" id="KW-0564">Palmitate</keyword>
<dbReference type="GO" id="GO:0009279">
    <property type="term" value="C:cell outer membrane"/>
    <property type="evidence" value="ECO:0007669"/>
    <property type="project" value="UniProtKB-SubCell"/>
</dbReference>
<keyword evidence="5" id="KW-0998">Cell outer membrane</keyword>
<name>A0A3S0YKT9_9GAMM</name>
<comment type="subcellular location">
    <subcellularLocation>
        <location evidence="1">Cell outer membrane</location>
        <topology evidence="1">Lipid-anchor</topology>
    </subcellularLocation>
</comment>
<dbReference type="InterPro" id="IPR032831">
    <property type="entry name" value="LptM_cons"/>
</dbReference>
<evidence type="ECO:0000313" key="8">
    <source>
        <dbReference type="Proteomes" id="UP000286912"/>
    </source>
</evidence>
<gene>
    <name evidence="7" type="ORF">ELY37_06040</name>
</gene>
<dbReference type="AlphaFoldDB" id="A0A3S0YKT9"/>
<keyword evidence="2" id="KW-0732">Signal</keyword>
<sequence>MKTLACIALIALLVAGCGQKGPLYLPDDNSPESGAAEQAG</sequence>
<keyword evidence="8" id="KW-1185">Reference proteome</keyword>
<comment type="caution">
    <text evidence="7">The sequence shown here is derived from an EMBL/GenBank/DDBJ whole genome shotgun (WGS) entry which is preliminary data.</text>
</comment>
<proteinExistence type="predicted"/>
<dbReference type="NCBIfam" id="NF047847">
    <property type="entry name" value="SS_mature_LptM"/>
    <property type="match status" value="1"/>
</dbReference>
<evidence type="ECO:0000256" key="4">
    <source>
        <dbReference type="ARBA" id="ARBA00023139"/>
    </source>
</evidence>
<dbReference type="Proteomes" id="UP000286912">
    <property type="component" value="Unassembled WGS sequence"/>
</dbReference>
<protein>
    <recommendedName>
        <fullName evidence="9">Lipopeptide</fullName>
    </recommendedName>
</protein>
<evidence type="ECO:0008006" key="9">
    <source>
        <dbReference type="Google" id="ProtNLM"/>
    </source>
</evidence>
<keyword evidence="6" id="KW-0449">Lipoprotein</keyword>
<dbReference type="PROSITE" id="PS51257">
    <property type="entry name" value="PROKAR_LIPOPROTEIN"/>
    <property type="match status" value="1"/>
</dbReference>
<evidence type="ECO:0000256" key="2">
    <source>
        <dbReference type="ARBA" id="ARBA00022729"/>
    </source>
</evidence>
<organism evidence="7 8">
    <name type="scientific">Vreelandella populi</name>
    <dbReference type="NCBI Taxonomy" id="2498858"/>
    <lineage>
        <taxon>Bacteria</taxon>
        <taxon>Pseudomonadati</taxon>
        <taxon>Pseudomonadota</taxon>
        <taxon>Gammaproteobacteria</taxon>
        <taxon>Oceanospirillales</taxon>
        <taxon>Halomonadaceae</taxon>
        <taxon>Vreelandella</taxon>
    </lineage>
</organism>
<keyword evidence="3" id="KW-0472">Membrane</keyword>
<evidence type="ECO:0000313" key="7">
    <source>
        <dbReference type="EMBL" id="RUR47815.1"/>
    </source>
</evidence>
<evidence type="ECO:0000256" key="3">
    <source>
        <dbReference type="ARBA" id="ARBA00023136"/>
    </source>
</evidence>
<dbReference type="RefSeq" id="WP_126952384.1">
    <property type="nucleotide sequence ID" value="NZ_RZHC01000012.1"/>
</dbReference>
<evidence type="ECO:0000256" key="1">
    <source>
        <dbReference type="ARBA" id="ARBA00004459"/>
    </source>
</evidence>